<protein>
    <recommendedName>
        <fullName evidence="6">Replication protein A 70 kDa DNA-binding subunit B/D first OB fold domain-containing protein</fullName>
    </recommendedName>
</protein>
<evidence type="ECO:0000256" key="4">
    <source>
        <dbReference type="ARBA" id="ARBA00022833"/>
    </source>
</evidence>
<comment type="similarity">
    <text evidence="1">Belongs to the replication factor A protein 1 family.</text>
</comment>
<dbReference type="GO" id="GO:0003677">
    <property type="term" value="F:DNA binding"/>
    <property type="evidence" value="ECO:0007669"/>
    <property type="project" value="UniProtKB-KW"/>
</dbReference>
<reference evidence="7 8" key="1">
    <citation type="submission" date="2019-09" db="EMBL/GenBank/DDBJ databases">
        <title>A chromosome-level genome assembly of the Chinese tupelo Nyssa sinensis.</title>
        <authorList>
            <person name="Yang X."/>
            <person name="Kang M."/>
            <person name="Yang Y."/>
            <person name="Xiong H."/>
            <person name="Wang M."/>
            <person name="Zhang Z."/>
            <person name="Wang Z."/>
            <person name="Wu H."/>
            <person name="Ma T."/>
            <person name="Liu J."/>
            <person name="Xi Z."/>
        </authorList>
    </citation>
    <scope>NUCLEOTIDE SEQUENCE [LARGE SCALE GENOMIC DNA]</scope>
    <source>
        <strain evidence="7">J267</strain>
        <tissue evidence="7">Leaf</tissue>
    </source>
</reference>
<gene>
    <name evidence="7" type="ORF">F0562_015429</name>
</gene>
<dbReference type="EMBL" id="CM018050">
    <property type="protein sequence ID" value="KAA8517955.1"/>
    <property type="molecule type" value="Genomic_DNA"/>
</dbReference>
<proteinExistence type="inferred from homology"/>
<evidence type="ECO:0000256" key="1">
    <source>
        <dbReference type="ARBA" id="ARBA00005690"/>
    </source>
</evidence>
<evidence type="ECO:0000313" key="8">
    <source>
        <dbReference type="Proteomes" id="UP000325577"/>
    </source>
</evidence>
<sequence>MRKSFGMLNPKASIAAAAGQKAARLIPIFSATSKAQLILSSAIMQLILSLPDPLIFSMSSSSFPGMTWKIASDNFPRFAIITTIKCCNMSWLILSLHPIKILIKLLSFLYISSLTPHTNCLVQAAHKVLDRGEKIELLSLTMSTESIIPINSLQSNQKIWTIEAMVLRQGIIETFNNVQNNGKIWKMILADNMGTKIQAVMFNEAIRKFEGIFQHSKAYLISNGTVKKPNEKFANVHPSLELVLQQHTNVRETTSTFDAHIFANEFVKFKKIQKLIEINPYVASDKVTS</sequence>
<evidence type="ECO:0000256" key="3">
    <source>
        <dbReference type="ARBA" id="ARBA00022771"/>
    </source>
</evidence>
<feature type="domain" description="Replication protein A 70 kDa DNA-binding subunit B/D first OB fold" evidence="6">
    <location>
        <begin position="150"/>
        <end position="252"/>
    </location>
</feature>
<dbReference type="OrthoDB" id="913776at2759"/>
<keyword evidence="3" id="KW-0863">Zinc-finger</keyword>
<dbReference type="SUPFAM" id="SSF50249">
    <property type="entry name" value="Nucleic acid-binding proteins"/>
    <property type="match status" value="1"/>
</dbReference>
<organism evidence="7 8">
    <name type="scientific">Nyssa sinensis</name>
    <dbReference type="NCBI Taxonomy" id="561372"/>
    <lineage>
        <taxon>Eukaryota</taxon>
        <taxon>Viridiplantae</taxon>
        <taxon>Streptophyta</taxon>
        <taxon>Embryophyta</taxon>
        <taxon>Tracheophyta</taxon>
        <taxon>Spermatophyta</taxon>
        <taxon>Magnoliopsida</taxon>
        <taxon>eudicotyledons</taxon>
        <taxon>Gunneridae</taxon>
        <taxon>Pentapetalae</taxon>
        <taxon>asterids</taxon>
        <taxon>Cornales</taxon>
        <taxon>Nyssaceae</taxon>
        <taxon>Nyssa</taxon>
    </lineage>
</organism>
<accession>A0A5J4ZHD2</accession>
<evidence type="ECO:0000256" key="5">
    <source>
        <dbReference type="ARBA" id="ARBA00023125"/>
    </source>
</evidence>
<keyword evidence="4" id="KW-0862">Zinc</keyword>
<dbReference type="GO" id="GO:0008270">
    <property type="term" value="F:zinc ion binding"/>
    <property type="evidence" value="ECO:0007669"/>
    <property type="project" value="UniProtKB-KW"/>
</dbReference>
<keyword evidence="8" id="KW-1185">Reference proteome</keyword>
<dbReference type="AlphaFoldDB" id="A0A5J4ZHD2"/>
<evidence type="ECO:0000259" key="6">
    <source>
        <dbReference type="Pfam" id="PF02721"/>
    </source>
</evidence>
<evidence type="ECO:0000313" key="7">
    <source>
        <dbReference type="EMBL" id="KAA8517955.1"/>
    </source>
</evidence>
<name>A0A5J4ZHD2_9ASTE</name>
<dbReference type="Proteomes" id="UP000325577">
    <property type="component" value="Linkage Group LG7"/>
</dbReference>
<dbReference type="CDD" id="cd04474">
    <property type="entry name" value="RPA1_DBD_A"/>
    <property type="match status" value="1"/>
</dbReference>
<keyword evidence="5" id="KW-0238">DNA-binding</keyword>
<dbReference type="InterPro" id="IPR003871">
    <property type="entry name" value="RFA1B/D_OB_1st"/>
</dbReference>
<keyword evidence="2" id="KW-0479">Metal-binding</keyword>
<evidence type="ECO:0000256" key="2">
    <source>
        <dbReference type="ARBA" id="ARBA00022723"/>
    </source>
</evidence>
<dbReference type="Pfam" id="PF02721">
    <property type="entry name" value="DUF223"/>
    <property type="match status" value="1"/>
</dbReference>
<dbReference type="FunFam" id="2.40.50.140:FF:000041">
    <property type="entry name" value="Replication protein A subunit"/>
    <property type="match status" value="1"/>
</dbReference>
<dbReference type="Gene3D" id="2.40.50.140">
    <property type="entry name" value="Nucleic acid-binding proteins"/>
    <property type="match status" value="1"/>
</dbReference>
<dbReference type="InterPro" id="IPR012340">
    <property type="entry name" value="NA-bd_OB-fold"/>
</dbReference>